<evidence type="ECO:0000256" key="2">
    <source>
        <dbReference type="ARBA" id="ARBA00008850"/>
    </source>
</evidence>
<keyword evidence="4" id="KW-0964">Secreted</keyword>
<evidence type="ECO:0000256" key="9">
    <source>
        <dbReference type="ARBA" id="ARBA00030150"/>
    </source>
</evidence>
<keyword evidence="5" id="KW-0091">Biomineralization</keyword>
<evidence type="ECO:0000256" key="1">
    <source>
        <dbReference type="ARBA" id="ARBA00004613"/>
    </source>
</evidence>
<evidence type="ECO:0000256" key="12">
    <source>
        <dbReference type="SAM" id="Phobius"/>
    </source>
</evidence>
<proteinExistence type="inferred from homology"/>
<keyword evidence="6" id="KW-0479">Metal-binding</keyword>
<dbReference type="GO" id="GO:0031214">
    <property type="term" value="P:biomineral tissue development"/>
    <property type="evidence" value="ECO:0007669"/>
    <property type="project" value="UniProtKB-KW"/>
</dbReference>
<protein>
    <recommendedName>
        <fullName evidence="9">Bone Gla protein</fullName>
    </recommendedName>
    <alternativeName>
        <fullName evidence="10">Gamma-carboxyglutamic acid-containing protein</fullName>
    </alternativeName>
</protein>
<dbReference type="GO" id="GO:0001649">
    <property type="term" value="P:osteoblast differentiation"/>
    <property type="evidence" value="ECO:0007669"/>
    <property type="project" value="TreeGrafter"/>
</dbReference>
<dbReference type="InterPro" id="IPR058704">
    <property type="entry name" value="BGLAP-like_C"/>
</dbReference>
<keyword evidence="7" id="KW-0106">Calcium</keyword>
<evidence type="ECO:0000256" key="5">
    <source>
        <dbReference type="ARBA" id="ARBA00022591"/>
    </source>
</evidence>
<evidence type="ECO:0000313" key="14">
    <source>
        <dbReference type="Ensembl" id="ENSGMOP00000064207.1"/>
    </source>
</evidence>
<name>A0A8C5CP80_GADMO</name>
<dbReference type="GO" id="GO:0008147">
    <property type="term" value="F:structural constituent of bone"/>
    <property type="evidence" value="ECO:0007669"/>
    <property type="project" value="TreeGrafter"/>
</dbReference>
<keyword evidence="3" id="KW-0301">Gamma-carboxyglutamic acid</keyword>
<comment type="subcellular location">
    <subcellularLocation>
        <location evidence="1">Secreted</location>
    </subcellularLocation>
</comment>
<sequence>MFMVGAQKPAFHLLVGVSPHTQNIYKPMCVRERETEGEKTCFANAEGIKKNREMKTIVLLFLASLVAVCLSSGIDEQVLQGPAHEEAGVFVEREEADTLVRPKRAATELTLTQLESLMEVCEVDVACESMMDTAGIIAAYTAHYGPIPF</sequence>
<dbReference type="PANTHER" id="PTHR14235:SF0">
    <property type="entry name" value="OSTEOCALCIN"/>
    <property type="match status" value="1"/>
</dbReference>
<dbReference type="Proteomes" id="UP000694546">
    <property type="component" value="Chromosome 2"/>
</dbReference>
<feature type="domain" description="Gla" evidence="13">
    <location>
        <begin position="113"/>
        <end position="145"/>
    </location>
</feature>
<feature type="transmembrane region" description="Helical" evidence="12">
    <location>
        <begin position="57"/>
        <end position="74"/>
    </location>
</feature>
<evidence type="ECO:0000256" key="4">
    <source>
        <dbReference type="ARBA" id="ARBA00022525"/>
    </source>
</evidence>
<evidence type="ECO:0000259" key="13">
    <source>
        <dbReference type="PROSITE" id="PS50998"/>
    </source>
</evidence>
<dbReference type="GO" id="GO:0005576">
    <property type="term" value="C:extracellular region"/>
    <property type="evidence" value="ECO:0007669"/>
    <property type="project" value="UniProtKB-SubCell"/>
</dbReference>
<dbReference type="InterPro" id="IPR000294">
    <property type="entry name" value="GLA_domain"/>
</dbReference>
<keyword evidence="15" id="KW-1185">Reference proteome</keyword>
<dbReference type="GO" id="GO:0032571">
    <property type="term" value="P:response to vitamin K"/>
    <property type="evidence" value="ECO:0007669"/>
    <property type="project" value="InterPro"/>
</dbReference>
<dbReference type="GO" id="GO:0060348">
    <property type="term" value="P:bone development"/>
    <property type="evidence" value="ECO:0007669"/>
    <property type="project" value="InterPro"/>
</dbReference>
<evidence type="ECO:0000256" key="7">
    <source>
        <dbReference type="ARBA" id="ARBA00022837"/>
    </source>
</evidence>
<dbReference type="InterPro" id="IPR039176">
    <property type="entry name" value="Osteocalcin"/>
</dbReference>
<evidence type="ECO:0000313" key="15">
    <source>
        <dbReference type="Proteomes" id="UP000694546"/>
    </source>
</evidence>
<keyword evidence="12" id="KW-0812">Transmembrane</keyword>
<dbReference type="GeneTree" id="ENSGT00710000107036"/>
<dbReference type="GO" id="GO:1900076">
    <property type="term" value="P:regulation of cellular response to insulin stimulus"/>
    <property type="evidence" value="ECO:0007669"/>
    <property type="project" value="InterPro"/>
</dbReference>
<reference evidence="14" key="2">
    <citation type="submission" date="2025-09" db="UniProtKB">
        <authorList>
            <consortium name="Ensembl"/>
        </authorList>
    </citation>
    <scope>IDENTIFICATION</scope>
</reference>
<accession>A0A8C5CP80</accession>
<keyword evidence="8" id="KW-1015">Disulfide bond</keyword>
<evidence type="ECO:0000256" key="10">
    <source>
        <dbReference type="ARBA" id="ARBA00033350"/>
    </source>
</evidence>
<evidence type="ECO:0000256" key="11">
    <source>
        <dbReference type="ARBA" id="ARBA00045222"/>
    </source>
</evidence>
<comment type="function">
    <text evidence="11">The carboxylated form is one of the main organic components of the bone matrix, which constitutes 1-2% of the total bone protein. The carboxylated form binds strongly to apatite and calcium.</text>
</comment>
<evidence type="ECO:0000256" key="3">
    <source>
        <dbReference type="ARBA" id="ARBA00022479"/>
    </source>
</evidence>
<dbReference type="GO" id="GO:0046848">
    <property type="term" value="F:hydroxyapatite binding"/>
    <property type="evidence" value="ECO:0007669"/>
    <property type="project" value="TreeGrafter"/>
</dbReference>
<evidence type="ECO:0000256" key="6">
    <source>
        <dbReference type="ARBA" id="ARBA00022723"/>
    </source>
</evidence>
<comment type="similarity">
    <text evidence="2">Belongs to the osteocalcin/matrix Gla protein family.</text>
</comment>
<dbReference type="SUPFAM" id="SSF57630">
    <property type="entry name" value="GLA-domain"/>
    <property type="match status" value="1"/>
</dbReference>
<keyword evidence="12" id="KW-1133">Transmembrane helix</keyword>
<dbReference type="Pfam" id="PF25890">
    <property type="entry name" value="BGLAP_C"/>
    <property type="match status" value="1"/>
</dbReference>
<organism evidence="14 15">
    <name type="scientific">Gadus morhua</name>
    <name type="common">Atlantic cod</name>
    <dbReference type="NCBI Taxonomy" id="8049"/>
    <lineage>
        <taxon>Eukaryota</taxon>
        <taxon>Metazoa</taxon>
        <taxon>Chordata</taxon>
        <taxon>Craniata</taxon>
        <taxon>Vertebrata</taxon>
        <taxon>Euteleostomi</taxon>
        <taxon>Actinopterygii</taxon>
        <taxon>Neopterygii</taxon>
        <taxon>Teleostei</taxon>
        <taxon>Neoteleostei</taxon>
        <taxon>Acanthomorphata</taxon>
        <taxon>Zeiogadaria</taxon>
        <taxon>Gadariae</taxon>
        <taxon>Gadiformes</taxon>
        <taxon>Gadoidei</taxon>
        <taxon>Gadidae</taxon>
        <taxon>Gadus</taxon>
    </lineage>
</organism>
<dbReference type="GO" id="GO:0005509">
    <property type="term" value="F:calcium ion binding"/>
    <property type="evidence" value="ECO:0007669"/>
    <property type="project" value="InterPro"/>
</dbReference>
<dbReference type="InterPro" id="IPR035972">
    <property type="entry name" value="GLA-like_dom_SF"/>
</dbReference>
<dbReference type="AlphaFoldDB" id="A0A8C5CP80"/>
<keyword evidence="12" id="KW-0472">Membrane</keyword>
<dbReference type="Ensembl" id="ENSGMOT00000033312.1">
    <property type="protein sequence ID" value="ENSGMOP00000064207.1"/>
    <property type="gene ID" value="ENSGMOG00000033893.1"/>
</dbReference>
<evidence type="ECO:0000256" key="8">
    <source>
        <dbReference type="ARBA" id="ARBA00023157"/>
    </source>
</evidence>
<dbReference type="PANTHER" id="PTHR14235">
    <property type="entry name" value="OSTEOCALCIN"/>
    <property type="match status" value="1"/>
</dbReference>
<dbReference type="PROSITE" id="PS50998">
    <property type="entry name" value="GLA_2"/>
    <property type="match status" value="1"/>
</dbReference>
<reference evidence="14" key="1">
    <citation type="submission" date="2025-08" db="UniProtKB">
        <authorList>
            <consortium name="Ensembl"/>
        </authorList>
    </citation>
    <scope>IDENTIFICATION</scope>
</reference>